<dbReference type="EMBL" id="CAJOBA010106176">
    <property type="protein sequence ID" value="CAF4538146.1"/>
    <property type="molecule type" value="Genomic_DNA"/>
</dbReference>
<evidence type="ECO:0000313" key="2">
    <source>
        <dbReference type="EMBL" id="CAF4538146.1"/>
    </source>
</evidence>
<dbReference type="Proteomes" id="UP000682733">
    <property type="component" value="Unassembled WGS sequence"/>
</dbReference>
<reference evidence="1" key="1">
    <citation type="submission" date="2021-02" db="EMBL/GenBank/DDBJ databases">
        <authorList>
            <person name="Nowell W R."/>
        </authorList>
    </citation>
    <scope>NUCLEOTIDE SEQUENCE</scope>
</reference>
<dbReference type="EMBL" id="CAJNOK010073384">
    <property type="protein sequence ID" value="CAF1668541.1"/>
    <property type="molecule type" value="Genomic_DNA"/>
</dbReference>
<organism evidence="1 3">
    <name type="scientific">Didymodactylos carnosus</name>
    <dbReference type="NCBI Taxonomy" id="1234261"/>
    <lineage>
        <taxon>Eukaryota</taxon>
        <taxon>Metazoa</taxon>
        <taxon>Spiralia</taxon>
        <taxon>Gnathifera</taxon>
        <taxon>Rotifera</taxon>
        <taxon>Eurotatoria</taxon>
        <taxon>Bdelloidea</taxon>
        <taxon>Philodinida</taxon>
        <taxon>Philodinidae</taxon>
        <taxon>Didymodactylos</taxon>
    </lineage>
</organism>
<dbReference type="AlphaFoldDB" id="A0A8S2GAE6"/>
<feature type="non-terminal residue" evidence="1">
    <location>
        <position position="118"/>
    </location>
</feature>
<name>A0A8S2GAE6_9BILA</name>
<evidence type="ECO:0000313" key="1">
    <source>
        <dbReference type="EMBL" id="CAF1668541.1"/>
    </source>
</evidence>
<dbReference type="Proteomes" id="UP000677228">
    <property type="component" value="Unassembled WGS sequence"/>
</dbReference>
<gene>
    <name evidence="1" type="ORF">OVA965_LOCUS45607</name>
    <name evidence="2" type="ORF">TMI583_LOCUS49262</name>
</gene>
<comment type="caution">
    <text evidence="1">The sequence shown here is derived from an EMBL/GenBank/DDBJ whole genome shotgun (WGS) entry which is preliminary data.</text>
</comment>
<feature type="non-terminal residue" evidence="1">
    <location>
        <position position="1"/>
    </location>
</feature>
<protein>
    <submittedName>
        <fullName evidence="1">Uncharacterized protein</fullName>
    </submittedName>
</protein>
<evidence type="ECO:0000313" key="3">
    <source>
        <dbReference type="Proteomes" id="UP000677228"/>
    </source>
</evidence>
<proteinExistence type="predicted"/>
<sequence>EPSLIKNIDEKLLKPETILINSAIVLMTNLIYETTILGHVKQKQVTSTFLTLTNSKNDTIQLNAYMMLAYIMNEDDLKKMTNPGKILSAITDILRRTLQSGDGQERNNKIDLLTASLK</sequence>
<accession>A0A8S2GAE6</accession>